<dbReference type="PANTHER" id="PTHR41709">
    <property type="entry name" value="KAIB-LIKE PROTEIN 1"/>
    <property type="match status" value="1"/>
</dbReference>
<accession>A0ABW5XRK1</accession>
<dbReference type="CDD" id="cd02978">
    <property type="entry name" value="KaiB_like"/>
    <property type="match status" value="1"/>
</dbReference>
<evidence type="ECO:0000313" key="2">
    <source>
        <dbReference type="EMBL" id="MFD2865976.1"/>
    </source>
</evidence>
<dbReference type="PANTHER" id="PTHR41709:SF2">
    <property type="entry name" value="CIRCADIAN CLOCK PROTEIN KAIB2"/>
    <property type="match status" value="1"/>
</dbReference>
<dbReference type="SUPFAM" id="SSF52833">
    <property type="entry name" value="Thioredoxin-like"/>
    <property type="match status" value="1"/>
</dbReference>
<keyword evidence="3" id="KW-1185">Reference proteome</keyword>
<dbReference type="InterPro" id="IPR036249">
    <property type="entry name" value="Thioredoxin-like_sf"/>
</dbReference>
<protein>
    <submittedName>
        <fullName evidence="2">Circadian clock KaiB family protein</fullName>
    </submittedName>
</protein>
<dbReference type="RefSeq" id="WP_377129207.1">
    <property type="nucleotide sequence ID" value="NZ_JBHUHN010000001.1"/>
</dbReference>
<dbReference type="Pfam" id="PF07689">
    <property type="entry name" value="KaiB"/>
    <property type="match status" value="1"/>
</dbReference>
<dbReference type="Gene3D" id="3.40.30.10">
    <property type="entry name" value="Glutaredoxin"/>
    <property type="match status" value="1"/>
</dbReference>
<evidence type="ECO:0000259" key="1">
    <source>
        <dbReference type="SMART" id="SM01248"/>
    </source>
</evidence>
<reference evidence="3" key="1">
    <citation type="journal article" date="2019" name="Int. J. Syst. Evol. Microbiol.">
        <title>The Global Catalogue of Microorganisms (GCM) 10K type strain sequencing project: providing services to taxonomists for standard genome sequencing and annotation.</title>
        <authorList>
            <consortium name="The Broad Institute Genomics Platform"/>
            <consortium name="The Broad Institute Genome Sequencing Center for Infectious Disease"/>
            <person name="Wu L."/>
            <person name="Ma J."/>
        </authorList>
    </citation>
    <scope>NUCLEOTIDE SEQUENCE [LARGE SCALE GENOMIC DNA]</scope>
    <source>
        <strain evidence="3">KCTC 52232</strain>
    </source>
</reference>
<proteinExistence type="predicted"/>
<dbReference type="Proteomes" id="UP001597601">
    <property type="component" value="Unassembled WGS sequence"/>
</dbReference>
<comment type="caution">
    <text evidence="2">The sequence shown here is derived from an EMBL/GenBank/DDBJ whole genome shotgun (WGS) entry which is preliminary data.</text>
</comment>
<feature type="domain" description="KaiB" evidence="1">
    <location>
        <begin position="22"/>
        <end position="103"/>
    </location>
</feature>
<evidence type="ECO:0000313" key="3">
    <source>
        <dbReference type="Proteomes" id="UP001597601"/>
    </source>
</evidence>
<sequence>MSAENNTLPDWAENDESFYALRLFVAGSSSASVRAIENLNEILEQYLAGKYDLEIIDVHQQPELVRDENVSAVPLLIKKLPVPRRLLVGDMSDKQRVLKGLGLTDI</sequence>
<name>A0ABW5XRK1_9SPHI</name>
<dbReference type="SMART" id="SM01248">
    <property type="entry name" value="KaiB"/>
    <property type="match status" value="1"/>
</dbReference>
<gene>
    <name evidence="2" type="ORF">ACFSYC_14845</name>
</gene>
<organism evidence="2 3">
    <name type="scientific">Mucilaginibacter antarcticus</name>
    <dbReference type="NCBI Taxonomy" id="1855725"/>
    <lineage>
        <taxon>Bacteria</taxon>
        <taxon>Pseudomonadati</taxon>
        <taxon>Bacteroidota</taxon>
        <taxon>Sphingobacteriia</taxon>
        <taxon>Sphingobacteriales</taxon>
        <taxon>Sphingobacteriaceae</taxon>
        <taxon>Mucilaginibacter</taxon>
    </lineage>
</organism>
<dbReference type="EMBL" id="JBHUON010000019">
    <property type="protein sequence ID" value="MFD2865976.1"/>
    <property type="molecule type" value="Genomic_DNA"/>
</dbReference>
<dbReference type="InterPro" id="IPR039022">
    <property type="entry name" value="KaiB-like"/>
</dbReference>
<dbReference type="InterPro" id="IPR011649">
    <property type="entry name" value="KaiB_domain"/>
</dbReference>